<dbReference type="AlphaFoldDB" id="A0A8J8B9I4"/>
<organism evidence="5 6">
    <name type="scientific">Thetidibacter halocola</name>
    <dbReference type="NCBI Taxonomy" id="2827239"/>
    <lineage>
        <taxon>Bacteria</taxon>
        <taxon>Pseudomonadati</taxon>
        <taxon>Pseudomonadota</taxon>
        <taxon>Alphaproteobacteria</taxon>
        <taxon>Rhodobacterales</taxon>
        <taxon>Roseobacteraceae</taxon>
        <taxon>Thetidibacter</taxon>
    </lineage>
</organism>
<dbReference type="PANTHER" id="PTHR47816:SF4">
    <property type="entry name" value="RIBOSOMAL RNA SMALL SUBUNIT METHYLTRANSFERASE C"/>
    <property type="match status" value="1"/>
</dbReference>
<dbReference type="InterPro" id="IPR046977">
    <property type="entry name" value="RsmC/RlmG"/>
</dbReference>
<comment type="caution">
    <text evidence="5">The sequence shown here is derived from an EMBL/GenBank/DDBJ whole genome shotgun (WGS) entry which is preliminary data.</text>
</comment>
<evidence type="ECO:0000256" key="2">
    <source>
        <dbReference type="ARBA" id="ARBA00022679"/>
    </source>
</evidence>
<keyword evidence="2" id="KW-0808">Transferase</keyword>
<accession>A0A8J8B9I4</accession>
<dbReference type="CDD" id="cd02440">
    <property type="entry name" value="AdoMet_MTases"/>
    <property type="match status" value="1"/>
</dbReference>
<keyword evidence="6" id="KW-1185">Reference proteome</keyword>
<keyword evidence="1 5" id="KW-0489">Methyltransferase</keyword>
<dbReference type="Gene3D" id="3.40.50.150">
    <property type="entry name" value="Vaccinia Virus protein VP39"/>
    <property type="match status" value="2"/>
</dbReference>
<dbReference type="SUPFAM" id="SSF53335">
    <property type="entry name" value="S-adenosyl-L-methionine-dependent methyltransferases"/>
    <property type="match status" value="1"/>
</dbReference>
<keyword evidence="3" id="KW-0949">S-adenosyl-L-methionine</keyword>
<dbReference type="GO" id="GO:0008757">
    <property type="term" value="F:S-adenosylmethionine-dependent methyltransferase activity"/>
    <property type="evidence" value="ECO:0007669"/>
    <property type="project" value="InterPro"/>
</dbReference>
<evidence type="ECO:0000313" key="6">
    <source>
        <dbReference type="Proteomes" id="UP000681356"/>
    </source>
</evidence>
<dbReference type="RefSeq" id="WP_212537544.1">
    <property type="nucleotide sequence ID" value="NZ_JAGTUU010000006.1"/>
</dbReference>
<evidence type="ECO:0000313" key="5">
    <source>
        <dbReference type="EMBL" id="MBS0125580.1"/>
    </source>
</evidence>
<proteinExistence type="predicted"/>
<reference evidence="5" key="1">
    <citation type="submission" date="2021-04" db="EMBL/GenBank/DDBJ databases">
        <authorList>
            <person name="Yoon J."/>
        </authorList>
    </citation>
    <scope>NUCLEOTIDE SEQUENCE</scope>
    <source>
        <strain evidence="5">KMU-90</strain>
    </source>
</reference>
<dbReference type="InterPro" id="IPR007848">
    <property type="entry name" value="Small_mtfrase_dom"/>
</dbReference>
<evidence type="ECO:0000259" key="4">
    <source>
        <dbReference type="Pfam" id="PF05175"/>
    </source>
</evidence>
<dbReference type="Proteomes" id="UP000681356">
    <property type="component" value="Unassembled WGS sequence"/>
</dbReference>
<evidence type="ECO:0000256" key="3">
    <source>
        <dbReference type="ARBA" id="ARBA00022691"/>
    </source>
</evidence>
<gene>
    <name evidence="5" type="ORF">KB874_15950</name>
</gene>
<evidence type="ECO:0000256" key="1">
    <source>
        <dbReference type="ARBA" id="ARBA00022603"/>
    </source>
</evidence>
<dbReference type="PANTHER" id="PTHR47816">
    <property type="entry name" value="RIBOSOMAL RNA SMALL SUBUNIT METHYLTRANSFERASE C"/>
    <property type="match status" value="1"/>
</dbReference>
<dbReference type="GO" id="GO:0032259">
    <property type="term" value="P:methylation"/>
    <property type="evidence" value="ECO:0007669"/>
    <property type="project" value="UniProtKB-KW"/>
</dbReference>
<feature type="domain" description="Methyltransferase small" evidence="4">
    <location>
        <begin position="160"/>
        <end position="319"/>
    </location>
</feature>
<sequence length="336" mass="35086">MTAERLSYAVAHGLALPSDGRIAWIGAPGDSDIGPLDPARLEIVQGFAPDAAAWQVRGLTVVPAPAGPYAAVIVTLPRARDRAEAWLAQAEAAAPGGLIVLDGAKTDGAEALAKALKGRVAIEGQVSKAHGKCLWFRSGDAMADWARPAMAPNADGDSVAPGVFSADGPDPASVALAEALPPLKGVVADLGAGWGWLARAVLARSPGIDRLHLVEADMPALDCARANVTDPRARFHWDDATAWKAPEALDAVVMNPPFHVGRKGDPRLGQAFIAAAARMLATRGQLWMVANRHLPYETALAQHFGEVAEVAGTSKFKILHAARPIRAGRHTGTRTG</sequence>
<dbReference type="InterPro" id="IPR029063">
    <property type="entry name" value="SAM-dependent_MTases_sf"/>
</dbReference>
<dbReference type="EMBL" id="JAGTUU010000006">
    <property type="protein sequence ID" value="MBS0125580.1"/>
    <property type="molecule type" value="Genomic_DNA"/>
</dbReference>
<protein>
    <submittedName>
        <fullName evidence="5">Class I SAM-dependent methyltransferase</fullName>
    </submittedName>
</protein>
<dbReference type="Pfam" id="PF05175">
    <property type="entry name" value="MTS"/>
    <property type="match status" value="1"/>
</dbReference>
<name>A0A8J8B9I4_9RHOB</name>